<gene>
    <name evidence="1" type="ORF">C1280_23315</name>
</gene>
<dbReference type="InterPro" id="IPR011009">
    <property type="entry name" value="Kinase-like_dom_sf"/>
</dbReference>
<accession>A0A2Z3H7X4</accession>
<proteinExistence type="predicted"/>
<dbReference type="EMBL" id="CP025958">
    <property type="protein sequence ID" value="AWM39637.1"/>
    <property type="molecule type" value="Genomic_DNA"/>
</dbReference>
<dbReference type="Pfam" id="PF06293">
    <property type="entry name" value="Kdo"/>
    <property type="match status" value="2"/>
</dbReference>
<dbReference type="RefSeq" id="WP_010047530.1">
    <property type="nucleotide sequence ID" value="NZ_CP025958.1"/>
</dbReference>
<sequence length="574" mass="63053">MLADVLRKCGSLVAPAAGSSVRANGRVWRLSPEGAALFGAAGPALDEWLAGGSAAVVKHGPHRTVYRVALASGTIYVKHCRINGPRAWAREVLRLPKAQLEFENAARLRALGIGAAAPLAWGTSDSRWPGQSYLITRDLDPAVPLPDFLEARPLTASQRQVLARDLGTFIAKLHENGVAHPDPHPGNLLVAWEGEDRPRAERRTVRNGFHFALLDVHAIRFGPPLPWAASRENLVLFNRWFQLRASRADRLRFWLSYRTARAGLVCPEGPKHLERATLASNRRFWVARTARYKGTHRTVRKVRAGRVRGLAVRDLPDAFLRTLLAAPDAAFSQPGTRLLKDCVGSTVAEIELPTAEGTRTVILKRVNTPSASGALKNLFRASSVRRSWLFGHGLCERWLPTPRPLAVFHRYRAGFLPAEGYLLTEKVHDAVGLPEAVKACREAPVLRAWMERLARVVRAMHDRGVSHRDLKAPNIMLAGAARDPATATPVLIDLVGVRAGTGAVPFARCAKELARLNASFLAVRHVTRTECLRFLRAYLGAGASGRGWKTWWSAICRATRAKVAKNARNGRPIG</sequence>
<dbReference type="OrthoDB" id="207624at2"/>
<evidence type="ECO:0000313" key="2">
    <source>
        <dbReference type="Proteomes" id="UP000245802"/>
    </source>
</evidence>
<dbReference type="Gene3D" id="1.10.510.10">
    <property type="entry name" value="Transferase(Phosphotransferase) domain 1"/>
    <property type="match status" value="1"/>
</dbReference>
<organism evidence="1 2">
    <name type="scientific">Gemmata obscuriglobus</name>
    <dbReference type="NCBI Taxonomy" id="114"/>
    <lineage>
        <taxon>Bacteria</taxon>
        <taxon>Pseudomonadati</taxon>
        <taxon>Planctomycetota</taxon>
        <taxon>Planctomycetia</taxon>
        <taxon>Gemmatales</taxon>
        <taxon>Gemmataceae</taxon>
        <taxon>Gemmata</taxon>
    </lineage>
</organism>
<dbReference type="SUPFAM" id="SSF56112">
    <property type="entry name" value="Protein kinase-like (PK-like)"/>
    <property type="match status" value="3"/>
</dbReference>
<dbReference type="GO" id="GO:0004672">
    <property type="term" value="F:protein kinase activity"/>
    <property type="evidence" value="ECO:0007669"/>
    <property type="project" value="InterPro"/>
</dbReference>
<name>A0A2Z3H7X4_9BACT</name>
<reference evidence="1 2" key="1">
    <citation type="submission" date="2018-01" db="EMBL/GenBank/DDBJ databases">
        <title>G. obscuriglobus.</title>
        <authorList>
            <person name="Franke J."/>
            <person name="Blomberg W."/>
            <person name="Selmecki A."/>
        </authorList>
    </citation>
    <scope>NUCLEOTIDE SEQUENCE [LARGE SCALE GENOMIC DNA]</scope>
    <source>
        <strain evidence="1 2">DSM 5831</strain>
    </source>
</reference>
<dbReference type="AlphaFoldDB" id="A0A2Z3H7X4"/>
<evidence type="ECO:0000313" key="1">
    <source>
        <dbReference type="EMBL" id="AWM39637.1"/>
    </source>
</evidence>
<dbReference type="InterPro" id="IPR008271">
    <property type="entry name" value="Ser/Thr_kinase_AS"/>
</dbReference>
<dbReference type="KEGG" id="gog:C1280_23315"/>
<keyword evidence="2" id="KW-1185">Reference proteome</keyword>
<protein>
    <submittedName>
        <fullName evidence="1">Uncharacterized protein</fullName>
    </submittedName>
</protein>
<dbReference type="PROSITE" id="PS00108">
    <property type="entry name" value="PROTEIN_KINASE_ST"/>
    <property type="match status" value="1"/>
</dbReference>
<dbReference type="Proteomes" id="UP000245802">
    <property type="component" value="Chromosome"/>
</dbReference>